<reference evidence="1 2" key="1">
    <citation type="submission" date="2016-04" db="EMBL/GenBank/DDBJ databases">
        <title>Genome sequence of Methanobrevibacter cuticularis DSM 11139.</title>
        <authorList>
            <person name="Poehlein A."/>
            <person name="Seedorf H."/>
            <person name="Daniel R."/>
        </authorList>
    </citation>
    <scope>NUCLEOTIDE SEQUENCE [LARGE SCALE GENOMIC DNA]</scope>
    <source>
        <strain evidence="1 2">DSM 11139</strain>
    </source>
</reference>
<dbReference type="EMBL" id="LWMW01000094">
    <property type="protein sequence ID" value="KZX16339.1"/>
    <property type="molecule type" value="Genomic_DNA"/>
</dbReference>
<evidence type="ECO:0000313" key="2">
    <source>
        <dbReference type="Proteomes" id="UP000077275"/>
    </source>
</evidence>
<protein>
    <submittedName>
        <fullName evidence="1">Uncharacterized protein</fullName>
    </submittedName>
</protein>
<evidence type="ECO:0000313" key="1">
    <source>
        <dbReference type="EMBL" id="KZX16339.1"/>
    </source>
</evidence>
<dbReference type="AlphaFoldDB" id="A0A166E6Q8"/>
<sequence>MDTKKWLENRYIFFEEIYEYEEIYCLEFCLKEDIGEFIKICYRFNVPFTFYSEYKIAIEKIHVESLIDNIK</sequence>
<dbReference type="RefSeq" id="WP_067259388.1">
    <property type="nucleotide sequence ID" value="NZ_LWMW01000094.1"/>
</dbReference>
<accession>A0A166E6Q8</accession>
<keyword evidence="2" id="KW-1185">Reference proteome</keyword>
<name>A0A166E6Q8_9EURY</name>
<gene>
    <name evidence="1" type="ORF">MBCUT_08910</name>
</gene>
<dbReference type="PATRIC" id="fig|47311.3.peg.984"/>
<organism evidence="1 2">
    <name type="scientific">Methanobrevibacter cuticularis</name>
    <dbReference type="NCBI Taxonomy" id="47311"/>
    <lineage>
        <taxon>Archaea</taxon>
        <taxon>Methanobacteriati</taxon>
        <taxon>Methanobacteriota</taxon>
        <taxon>Methanomada group</taxon>
        <taxon>Methanobacteria</taxon>
        <taxon>Methanobacteriales</taxon>
        <taxon>Methanobacteriaceae</taxon>
        <taxon>Methanobrevibacter</taxon>
    </lineage>
</organism>
<dbReference type="Proteomes" id="UP000077275">
    <property type="component" value="Unassembled WGS sequence"/>
</dbReference>
<proteinExistence type="predicted"/>
<dbReference type="OrthoDB" id="384346at2157"/>
<comment type="caution">
    <text evidence="1">The sequence shown here is derived from an EMBL/GenBank/DDBJ whole genome shotgun (WGS) entry which is preliminary data.</text>
</comment>